<feature type="region of interest" description="Disordered" evidence="1">
    <location>
        <begin position="419"/>
        <end position="470"/>
    </location>
</feature>
<feature type="compositionally biased region" description="Low complexity" evidence="1">
    <location>
        <begin position="520"/>
        <end position="532"/>
    </location>
</feature>
<reference evidence="2 3" key="1">
    <citation type="submission" date="2019-11" db="EMBL/GenBank/DDBJ databases">
        <title>Venturia inaequalis Genome Resource.</title>
        <authorList>
            <person name="Lichtner F.J."/>
        </authorList>
    </citation>
    <scope>NUCLEOTIDE SEQUENCE [LARGE SCALE GENOMIC DNA]</scope>
    <source>
        <strain evidence="2">Bline_iso_100314</strain>
    </source>
</reference>
<feature type="compositionally biased region" description="Polar residues" evidence="1">
    <location>
        <begin position="427"/>
        <end position="443"/>
    </location>
</feature>
<gene>
    <name evidence="2" type="ORF">BLS_008224</name>
</gene>
<proteinExistence type="predicted"/>
<organism evidence="2 3">
    <name type="scientific">Venturia inaequalis</name>
    <name type="common">Apple scab fungus</name>
    <dbReference type="NCBI Taxonomy" id="5025"/>
    <lineage>
        <taxon>Eukaryota</taxon>
        <taxon>Fungi</taxon>
        <taxon>Dikarya</taxon>
        <taxon>Ascomycota</taxon>
        <taxon>Pezizomycotina</taxon>
        <taxon>Dothideomycetes</taxon>
        <taxon>Pleosporomycetidae</taxon>
        <taxon>Venturiales</taxon>
        <taxon>Venturiaceae</taxon>
        <taxon>Venturia</taxon>
    </lineage>
</organism>
<evidence type="ECO:0000313" key="3">
    <source>
        <dbReference type="Proteomes" id="UP000433883"/>
    </source>
</evidence>
<dbReference type="OrthoDB" id="3945206at2759"/>
<sequence>MPCLTRDKLSAAEIIAFDDIQLDEYLVEQGRNVDVKDPNNLTEAFIQRLRDRIPNPKSQPVDLQQLMARLREATAFEQRSVRSFSEETEIYTGETYEEKKQYQIEAYQKLVESGGRPTHPVERMEEIVKDPGELREILSFFQHSDDDWEVYARQCGQWLNFQKIQRYIRQGSFDNESDLRIAVQHDTLEAFINIYPDTVNGRFGFTEYAQLAKERLIRNGITHVFDLDQDPTKQDKLTIWLEYMNWEYIYYEDYAHAIKVGRKIHNKAWRKLVDSGELREGETEEIILTLEHGLQRSAEKHGARAALKAAQHELAQAENSLAFSHVPTDYLLRRQHVDAARTRVHGAEKAAAKVCRRNNCIGDFLHTTRAYRVNTDSAERHRKLVFWMVQQIPLIEQEEEATFTDSGSYAKWPSGEAATGYTGGGNHETTQTGQARFDYTTTSGKKRRRNQSDDDPYLAKRVNRGNDTGRLPIQHVAASTTNDEQDLAPAKLSSSPALSVQQYARSANLRAQRARPDLPSDPAAAAASAGPRRSARILARMQRDNEMIATPAQPRLQVGRSAQVRLPSPPSSEDSPSKGGANGTTDTGVPGVNTRKTKRYVDRRREVVYTNEVQGHAWRTRRAG</sequence>
<dbReference type="EMBL" id="WNWQ01000688">
    <property type="protein sequence ID" value="KAE9964571.1"/>
    <property type="molecule type" value="Genomic_DNA"/>
</dbReference>
<protein>
    <submittedName>
        <fullName evidence="2">Uncharacterized protein</fullName>
    </submittedName>
</protein>
<feature type="region of interest" description="Disordered" evidence="1">
    <location>
        <begin position="548"/>
        <end position="600"/>
    </location>
</feature>
<dbReference type="AlphaFoldDB" id="A0A8H3YP41"/>
<feature type="region of interest" description="Disordered" evidence="1">
    <location>
        <begin position="505"/>
        <end position="534"/>
    </location>
</feature>
<evidence type="ECO:0000313" key="2">
    <source>
        <dbReference type="EMBL" id="KAE9964571.1"/>
    </source>
</evidence>
<accession>A0A8H3YP41</accession>
<comment type="caution">
    <text evidence="2">The sequence shown here is derived from an EMBL/GenBank/DDBJ whole genome shotgun (WGS) entry which is preliminary data.</text>
</comment>
<evidence type="ECO:0000256" key="1">
    <source>
        <dbReference type="SAM" id="MobiDB-lite"/>
    </source>
</evidence>
<name>A0A8H3YP41_VENIN</name>
<dbReference type="Proteomes" id="UP000433883">
    <property type="component" value="Unassembled WGS sequence"/>
</dbReference>